<dbReference type="GO" id="GO:0006272">
    <property type="term" value="P:leading strand elongation"/>
    <property type="evidence" value="ECO:0007669"/>
    <property type="project" value="TreeGrafter"/>
</dbReference>
<dbReference type="InterPro" id="IPR000730">
    <property type="entry name" value="Pr_cel_nuc_antig"/>
</dbReference>
<dbReference type="EMBL" id="JX997169">
    <property type="protein sequence ID" value="AGE54012.1"/>
    <property type="molecule type" value="Genomic_DNA"/>
</dbReference>
<reference evidence="6 7" key="1">
    <citation type="submission" date="2012-10" db="EMBL/GenBank/DDBJ databases">
        <title>Towards defining the chloroviruses: a genomic journey through a genus of large DNA viruses.</title>
        <authorList>
            <person name="Jeanniard A."/>
            <person name="Dunigan D.D."/>
            <person name="Gurnon J.R."/>
            <person name="Agarkova I."/>
            <person name="Kang M."/>
            <person name="Vitek J."/>
            <person name="Duncan G."/>
            <person name="McClung O.W."/>
            <person name="Larsen M."/>
            <person name="Claverie J.-M."/>
            <person name="Van Etten J.L."/>
            <person name="Blanc G."/>
        </authorList>
    </citation>
    <scope>NUCLEOTIDE SEQUENCE [LARGE SCALE GENOMIC DNA]</scope>
</reference>
<evidence type="ECO:0000256" key="3">
    <source>
        <dbReference type="RuleBase" id="RU003671"/>
    </source>
</evidence>
<dbReference type="InterPro" id="IPR022649">
    <property type="entry name" value="Pr_cel_nuc_antig_C"/>
</dbReference>
<keyword evidence="3" id="KW-0235">DNA replication</keyword>
<dbReference type="Pfam" id="PF00705">
    <property type="entry name" value="PCNA_N"/>
    <property type="match status" value="1"/>
</dbReference>
<dbReference type="GO" id="GO:0003677">
    <property type="term" value="F:DNA binding"/>
    <property type="evidence" value="ECO:0007669"/>
    <property type="project" value="UniProtKB-KW"/>
</dbReference>
<evidence type="ECO:0000313" key="7">
    <source>
        <dbReference type="Proteomes" id="UP000247091"/>
    </source>
</evidence>
<dbReference type="PROSITE" id="PS01251">
    <property type="entry name" value="PCNA_1"/>
    <property type="match status" value="1"/>
</dbReference>
<organism evidence="6 7">
    <name type="scientific">Paramecium bursaria Chlorella virus IL3A</name>
    <name type="common">PBCV-IL3A</name>
    <dbReference type="NCBI Taxonomy" id="46019"/>
    <lineage>
        <taxon>Viruses</taxon>
        <taxon>Varidnaviria</taxon>
        <taxon>Bamfordvirae</taxon>
        <taxon>Nucleocytoviricota</taxon>
        <taxon>Megaviricetes</taxon>
        <taxon>Algavirales</taxon>
        <taxon>Phycodnaviridae</taxon>
        <taxon>Chlorovirus</taxon>
        <taxon>Chlorovirus illinoense</taxon>
    </lineage>
</organism>
<sequence length="262" mass="29764">MYIVTTSFCKIQLQMFTIVSDAAETIKKLFVVFNDLVDIANLSFTNEGLSVQSMDTSHVSLVNLKIGKSYFKDYSITQEATVGIKISNFVRILECVGNDEITISFTYDNPDELIIKSEYSDFKMKTIDIETEEMEIPEMDIDVLIDADSNIIQKYLKNMAGFGDTVKIYTQDDVVHMKTAGEIGEVDLQIHDQRVEIKGRLTCEFATRYLMTFAKAAGISKRVVIKLLDDQPGIFEYVFDTDSDSKISFFLAPKVKDDDEEY</sequence>
<dbReference type="SUPFAM" id="SSF55979">
    <property type="entry name" value="DNA clamp"/>
    <property type="match status" value="2"/>
</dbReference>
<dbReference type="GO" id="GO:0030337">
    <property type="term" value="F:DNA polymerase processivity factor activity"/>
    <property type="evidence" value="ECO:0007669"/>
    <property type="project" value="InterPro"/>
</dbReference>
<dbReference type="GO" id="GO:0006298">
    <property type="term" value="P:mismatch repair"/>
    <property type="evidence" value="ECO:0007669"/>
    <property type="project" value="TreeGrafter"/>
</dbReference>
<evidence type="ECO:0000313" key="6">
    <source>
        <dbReference type="EMBL" id="AGE54012.1"/>
    </source>
</evidence>
<proteinExistence type="inferred from homology"/>
<name>M1HQ82_PBCVI</name>
<feature type="domain" description="Proliferating cell nuclear antigen PCNA C-terminal" evidence="5">
    <location>
        <begin position="136"/>
        <end position="254"/>
    </location>
</feature>
<dbReference type="InterPro" id="IPR022648">
    <property type="entry name" value="Pr_cel_nuc_antig_N"/>
</dbReference>
<dbReference type="Proteomes" id="UP000247091">
    <property type="component" value="Segment"/>
</dbReference>
<dbReference type="Pfam" id="PF02747">
    <property type="entry name" value="PCNA_C"/>
    <property type="match status" value="1"/>
</dbReference>
<dbReference type="InterPro" id="IPR022659">
    <property type="entry name" value="Pr_cel_nuc_antig_CS"/>
</dbReference>
<dbReference type="CDD" id="cd00577">
    <property type="entry name" value="PCNA"/>
    <property type="match status" value="1"/>
</dbReference>
<evidence type="ECO:0000256" key="2">
    <source>
        <dbReference type="ARBA" id="ARBA00023125"/>
    </source>
</evidence>
<dbReference type="PRINTS" id="PR00339">
    <property type="entry name" value="PCNACYCLIN"/>
</dbReference>
<evidence type="ECO:0000259" key="5">
    <source>
        <dbReference type="Pfam" id="PF02747"/>
    </source>
</evidence>
<dbReference type="GO" id="GO:0019985">
    <property type="term" value="P:translesion synthesis"/>
    <property type="evidence" value="ECO:0007669"/>
    <property type="project" value="TreeGrafter"/>
</dbReference>
<evidence type="ECO:0000256" key="1">
    <source>
        <dbReference type="ARBA" id="ARBA00010462"/>
    </source>
</evidence>
<dbReference type="HAMAP" id="MF_00317">
    <property type="entry name" value="DNApol_clamp_arch"/>
    <property type="match status" value="1"/>
</dbReference>
<dbReference type="PANTHER" id="PTHR11352:SF0">
    <property type="entry name" value="PROLIFERATING CELL NUCLEAR ANTIGEN"/>
    <property type="match status" value="1"/>
</dbReference>
<accession>M1HQ82</accession>
<dbReference type="InterPro" id="IPR046938">
    <property type="entry name" value="DNA_clamp_sf"/>
</dbReference>
<protein>
    <submittedName>
        <fullName evidence="6">Putative DNA polymerase sliding clamp 2</fullName>
    </submittedName>
</protein>
<dbReference type="NCBIfam" id="TIGR00590">
    <property type="entry name" value="pcna"/>
    <property type="match status" value="1"/>
</dbReference>
<dbReference type="PANTHER" id="PTHR11352">
    <property type="entry name" value="PROLIFERATING CELL NUCLEAR ANTIGEN"/>
    <property type="match status" value="1"/>
</dbReference>
<feature type="domain" description="Proliferating cell nuclear antigen PCNA N-terminal" evidence="4">
    <location>
        <begin position="21"/>
        <end position="131"/>
    </location>
</feature>
<keyword evidence="2 3" id="KW-0238">DNA-binding</keyword>
<dbReference type="Gene3D" id="3.70.10.10">
    <property type="match status" value="1"/>
</dbReference>
<dbReference type="GO" id="GO:0006275">
    <property type="term" value="P:regulation of DNA replication"/>
    <property type="evidence" value="ECO:0007669"/>
    <property type="project" value="InterPro"/>
</dbReference>
<comment type="similarity">
    <text evidence="1 3">Belongs to the PCNA family.</text>
</comment>
<evidence type="ECO:0000259" key="4">
    <source>
        <dbReference type="Pfam" id="PF00705"/>
    </source>
</evidence>
<gene>
    <name evidence="6" type="primary">IL-3A_640L</name>
    <name evidence="6" type="ORF">PBCVIL3A_640L</name>
</gene>
<organismHost>
    <name type="scientific">Chlorella</name>
    <dbReference type="NCBI Taxonomy" id="3071"/>
</organismHost>